<protein>
    <recommendedName>
        <fullName evidence="4">SAF domain-containing protein</fullName>
    </recommendedName>
</protein>
<dbReference type="AlphaFoldDB" id="A0A930Y7T0"/>
<gene>
    <name evidence="2" type="ORF">ISG29_11760</name>
</gene>
<comment type="caution">
    <text evidence="2">The sequence shown here is derived from an EMBL/GenBank/DDBJ whole genome shotgun (WGS) entry which is preliminary data.</text>
</comment>
<keyword evidence="3" id="KW-1185">Reference proteome</keyword>
<name>A0A930Y7T0_9ACTN</name>
<evidence type="ECO:0000256" key="1">
    <source>
        <dbReference type="SAM" id="MobiDB-lite"/>
    </source>
</evidence>
<dbReference type="EMBL" id="JADIVZ010000005">
    <property type="protein sequence ID" value="MBF4162367.1"/>
    <property type="molecule type" value="Genomic_DNA"/>
</dbReference>
<sequence length="228" mass="23034">MSLGTTTTARTSATGAASSGAPPAQRVSTPGWRDSRLWIGVVVLAASVVLGAKLIASADDTVAVWAAGSDLVPGQSLSADDLVATRVRFADADDLDGYLRASDPLPARGTLLRAVDAGELVPAAALGERGTGGTLSVPIAVAPEQMTAGLEPGDVVNVYLVAGKARGFDPGDPVLESVAVVQAQSPGEGFGSSGQVRVTVSTTSDDASRFYSLLGRLTDPQVFVVAQS</sequence>
<proteinExistence type="predicted"/>
<feature type="compositionally biased region" description="Low complexity" evidence="1">
    <location>
        <begin position="1"/>
        <end position="24"/>
    </location>
</feature>
<feature type="region of interest" description="Disordered" evidence="1">
    <location>
        <begin position="1"/>
        <end position="30"/>
    </location>
</feature>
<organism evidence="2 3">
    <name type="scientific">Nocardioides acrostichi</name>
    <dbReference type="NCBI Taxonomy" id="2784339"/>
    <lineage>
        <taxon>Bacteria</taxon>
        <taxon>Bacillati</taxon>
        <taxon>Actinomycetota</taxon>
        <taxon>Actinomycetes</taxon>
        <taxon>Propionibacteriales</taxon>
        <taxon>Nocardioidaceae</taxon>
        <taxon>Nocardioides</taxon>
    </lineage>
</organism>
<evidence type="ECO:0000313" key="3">
    <source>
        <dbReference type="Proteomes" id="UP000656804"/>
    </source>
</evidence>
<evidence type="ECO:0000313" key="2">
    <source>
        <dbReference type="EMBL" id="MBF4162367.1"/>
    </source>
</evidence>
<accession>A0A930Y7T0</accession>
<dbReference type="Proteomes" id="UP000656804">
    <property type="component" value="Unassembled WGS sequence"/>
</dbReference>
<reference evidence="2" key="1">
    <citation type="submission" date="2020-11" db="EMBL/GenBank/DDBJ databases">
        <title>Nocardioides sp. CBS4Y-1, whole genome shotgun sequence.</title>
        <authorList>
            <person name="Tuo L."/>
        </authorList>
    </citation>
    <scope>NUCLEOTIDE SEQUENCE</scope>
    <source>
        <strain evidence="2">CBS4Y-1</strain>
    </source>
</reference>
<dbReference type="RefSeq" id="WP_194503630.1">
    <property type="nucleotide sequence ID" value="NZ_JADIVZ010000005.1"/>
</dbReference>
<evidence type="ECO:0008006" key="4">
    <source>
        <dbReference type="Google" id="ProtNLM"/>
    </source>
</evidence>